<feature type="non-terminal residue" evidence="1">
    <location>
        <position position="77"/>
    </location>
</feature>
<dbReference type="Proteomes" id="UP000499080">
    <property type="component" value="Unassembled WGS sequence"/>
</dbReference>
<dbReference type="EMBL" id="BGPR01152519">
    <property type="protein sequence ID" value="GBL63802.1"/>
    <property type="molecule type" value="Genomic_DNA"/>
</dbReference>
<reference evidence="1 2" key="1">
    <citation type="journal article" date="2019" name="Sci. Rep.">
        <title>Orb-weaving spider Araneus ventricosus genome elucidates the spidroin gene catalogue.</title>
        <authorList>
            <person name="Kono N."/>
            <person name="Nakamura H."/>
            <person name="Ohtoshi R."/>
            <person name="Moran D.A.P."/>
            <person name="Shinohara A."/>
            <person name="Yoshida Y."/>
            <person name="Fujiwara M."/>
            <person name="Mori M."/>
            <person name="Tomita M."/>
            <person name="Arakawa K."/>
        </authorList>
    </citation>
    <scope>NUCLEOTIDE SEQUENCE [LARGE SCALE GENOMIC DNA]</scope>
</reference>
<name>A0A4Y1ZRJ8_ARAVE</name>
<sequence length="77" mass="7959">MSSATFMNVAPSFIIPVATVCSPPTSPLPPPNLLSKALRDDLEDGLNASISLPGLCSRLEFPVSVGCEVGQGFISVV</sequence>
<comment type="caution">
    <text evidence="1">The sequence shown here is derived from an EMBL/GenBank/DDBJ whole genome shotgun (WGS) entry which is preliminary data.</text>
</comment>
<keyword evidence="2" id="KW-1185">Reference proteome</keyword>
<accession>A0A4Y1ZRJ8</accession>
<evidence type="ECO:0000313" key="2">
    <source>
        <dbReference type="Proteomes" id="UP000499080"/>
    </source>
</evidence>
<dbReference type="AlphaFoldDB" id="A0A4Y1ZRJ8"/>
<evidence type="ECO:0000313" key="1">
    <source>
        <dbReference type="EMBL" id="GBL63802.1"/>
    </source>
</evidence>
<gene>
    <name evidence="1" type="ORF">AVEN_155606_1</name>
</gene>
<protein>
    <submittedName>
        <fullName evidence="1">Uncharacterized protein</fullName>
    </submittedName>
</protein>
<organism evidence="1 2">
    <name type="scientific">Araneus ventricosus</name>
    <name type="common">Orbweaver spider</name>
    <name type="synonym">Epeira ventricosa</name>
    <dbReference type="NCBI Taxonomy" id="182803"/>
    <lineage>
        <taxon>Eukaryota</taxon>
        <taxon>Metazoa</taxon>
        <taxon>Ecdysozoa</taxon>
        <taxon>Arthropoda</taxon>
        <taxon>Chelicerata</taxon>
        <taxon>Arachnida</taxon>
        <taxon>Araneae</taxon>
        <taxon>Araneomorphae</taxon>
        <taxon>Entelegynae</taxon>
        <taxon>Araneoidea</taxon>
        <taxon>Araneidae</taxon>
        <taxon>Araneus</taxon>
    </lineage>
</organism>
<proteinExistence type="predicted"/>